<protein>
    <submittedName>
        <fullName evidence="1">Uncharacterized protein</fullName>
    </submittedName>
</protein>
<proteinExistence type="predicted"/>
<comment type="caution">
    <text evidence="1">The sequence shown here is derived from an EMBL/GenBank/DDBJ whole genome shotgun (WGS) entry which is preliminary data.</text>
</comment>
<evidence type="ECO:0000313" key="1">
    <source>
        <dbReference type="EMBL" id="OGH68777.1"/>
    </source>
</evidence>
<evidence type="ECO:0000313" key="2">
    <source>
        <dbReference type="Proteomes" id="UP000176413"/>
    </source>
</evidence>
<dbReference type="EMBL" id="MFQA01000031">
    <property type="protein sequence ID" value="OGH68777.1"/>
    <property type="molecule type" value="Genomic_DNA"/>
</dbReference>
<accession>A0A1F6MAU4</accession>
<dbReference type="Proteomes" id="UP000176413">
    <property type="component" value="Unassembled WGS sequence"/>
</dbReference>
<sequence>MREKILWTFIIILISINSASLGYNIYSQNKILSGINTTNKNQQQLFSIIEKQNQTQPVTPPDIKPDIKQVILQDETALYKKHINPAGYSVDYPAHWSLHSSQNNENTNIFIKNEVDIKQDYPSPCPNNYAAVSISGPYRYEEKTFEQFVQSRYSPTDYGLGGVGGKQEKMFINGLLTYKFEYTGIETNCSGPTFFIKLDDKRYLNVFTPVDAKNKTNLNIISMIVDSIKFTK</sequence>
<organism evidence="1 2">
    <name type="scientific">Candidatus Magasanikbacteria bacterium RIFCSPHIGHO2_02_FULL_45_10</name>
    <dbReference type="NCBI Taxonomy" id="1798679"/>
    <lineage>
        <taxon>Bacteria</taxon>
        <taxon>Candidatus Magasanikiibacteriota</taxon>
    </lineage>
</organism>
<gene>
    <name evidence="1" type="ORF">A3D53_03790</name>
</gene>
<dbReference type="AlphaFoldDB" id="A0A1F6MAU4"/>
<name>A0A1F6MAU4_9BACT</name>
<reference evidence="1 2" key="1">
    <citation type="journal article" date="2016" name="Nat. Commun.">
        <title>Thousands of microbial genomes shed light on interconnected biogeochemical processes in an aquifer system.</title>
        <authorList>
            <person name="Anantharaman K."/>
            <person name="Brown C.T."/>
            <person name="Hug L.A."/>
            <person name="Sharon I."/>
            <person name="Castelle C.J."/>
            <person name="Probst A.J."/>
            <person name="Thomas B.C."/>
            <person name="Singh A."/>
            <person name="Wilkins M.J."/>
            <person name="Karaoz U."/>
            <person name="Brodie E.L."/>
            <person name="Williams K.H."/>
            <person name="Hubbard S.S."/>
            <person name="Banfield J.F."/>
        </authorList>
    </citation>
    <scope>NUCLEOTIDE SEQUENCE [LARGE SCALE GENOMIC DNA]</scope>
</reference>